<dbReference type="SMART" id="SM00389">
    <property type="entry name" value="HOX"/>
    <property type="match status" value="1"/>
</dbReference>
<dbReference type="InterPro" id="IPR001356">
    <property type="entry name" value="HD"/>
</dbReference>
<dbReference type="PANTHER" id="PTHR45950">
    <property type="entry name" value="HOMEOBOX-LEUCINE ZIPPER PROTEIN ATHB-14"/>
    <property type="match status" value="1"/>
</dbReference>
<feature type="domain" description="Homeobox" evidence="5">
    <location>
        <begin position="39"/>
        <end position="103"/>
    </location>
</feature>
<dbReference type="OrthoDB" id="5875390at2759"/>
<evidence type="ECO:0000259" key="5">
    <source>
        <dbReference type="PROSITE" id="PS50071"/>
    </source>
</evidence>
<evidence type="ECO:0000256" key="1">
    <source>
        <dbReference type="ARBA" id="ARBA00004123"/>
    </source>
</evidence>
<proteinExistence type="predicted"/>
<evidence type="ECO:0000256" key="3">
    <source>
        <dbReference type="RuleBase" id="RU000682"/>
    </source>
</evidence>
<evidence type="ECO:0000256" key="2">
    <source>
        <dbReference type="PROSITE-ProRule" id="PRU00108"/>
    </source>
</evidence>
<evidence type="ECO:0000256" key="4">
    <source>
        <dbReference type="SAM" id="MobiDB-lite"/>
    </source>
</evidence>
<keyword evidence="7" id="KW-1185">Reference proteome</keyword>
<sequence length="161" mass="18522">MYNFMPAACSSSNNESDNDQELRIQVSRGDGGEAEQATDASGGKYVRYTSEQVQALEKLYCECPKPTLLQRQQLIRECSILRNVDHKQIKVWFQNRRCREKQRKEWCRLQSLNGKLTAINTMLMEENVQLQQHVAQLVTINHALRRQLSSTPSHSDSPLSL</sequence>
<protein>
    <recommendedName>
        <fullName evidence="5">Homeobox domain-containing protein</fullName>
    </recommendedName>
</protein>
<evidence type="ECO:0000313" key="7">
    <source>
        <dbReference type="Proteomes" id="UP000825935"/>
    </source>
</evidence>
<dbReference type="PANTHER" id="PTHR45950:SF10">
    <property type="entry name" value="HOMEOBOX-LEUCINE ZIPPER PROTEIN REVOLUTA"/>
    <property type="match status" value="1"/>
</dbReference>
<dbReference type="Pfam" id="PF00046">
    <property type="entry name" value="Homeodomain"/>
    <property type="match status" value="1"/>
</dbReference>
<reference evidence="6" key="1">
    <citation type="submission" date="2021-08" db="EMBL/GenBank/DDBJ databases">
        <title>WGS assembly of Ceratopteris richardii.</title>
        <authorList>
            <person name="Marchant D.B."/>
            <person name="Chen G."/>
            <person name="Jenkins J."/>
            <person name="Shu S."/>
            <person name="Leebens-Mack J."/>
            <person name="Grimwood J."/>
            <person name="Schmutz J."/>
            <person name="Soltis P."/>
            <person name="Soltis D."/>
            <person name="Chen Z.-H."/>
        </authorList>
    </citation>
    <scope>NUCLEOTIDE SEQUENCE</scope>
    <source>
        <strain evidence="6">Whitten #5841</strain>
        <tissue evidence="6">Leaf</tissue>
    </source>
</reference>
<dbReference type="SUPFAM" id="SSF46689">
    <property type="entry name" value="Homeodomain-like"/>
    <property type="match status" value="1"/>
</dbReference>
<keyword evidence="2 3" id="KW-0238">DNA-binding</keyword>
<gene>
    <name evidence="6" type="ORF">KP509_05G016600</name>
</gene>
<dbReference type="AlphaFoldDB" id="A0A8T2UJP1"/>
<dbReference type="PROSITE" id="PS50071">
    <property type="entry name" value="HOMEOBOX_2"/>
    <property type="match status" value="1"/>
</dbReference>
<organism evidence="6 7">
    <name type="scientific">Ceratopteris richardii</name>
    <name type="common">Triangle waterfern</name>
    <dbReference type="NCBI Taxonomy" id="49495"/>
    <lineage>
        <taxon>Eukaryota</taxon>
        <taxon>Viridiplantae</taxon>
        <taxon>Streptophyta</taxon>
        <taxon>Embryophyta</taxon>
        <taxon>Tracheophyta</taxon>
        <taxon>Polypodiopsida</taxon>
        <taxon>Polypodiidae</taxon>
        <taxon>Polypodiales</taxon>
        <taxon>Pteridineae</taxon>
        <taxon>Pteridaceae</taxon>
        <taxon>Parkerioideae</taxon>
        <taxon>Ceratopteris</taxon>
    </lineage>
</organism>
<dbReference type="EMBL" id="CM035410">
    <property type="protein sequence ID" value="KAH7436367.1"/>
    <property type="molecule type" value="Genomic_DNA"/>
</dbReference>
<keyword evidence="2 3" id="KW-0371">Homeobox</keyword>
<keyword evidence="2 3" id="KW-0539">Nucleus</keyword>
<comment type="caution">
    <text evidence="6">The sequence shown here is derived from an EMBL/GenBank/DDBJ whole genome shotgun (WGS) entry which is preliminary data.</text>
</comment>
<dbReference type="GO" id="GO:0003700">
    <property type="term" value="F:DNA-binding transcription factor activity"/>
    <property type="evidence" value="ECO:0007669"/>
    <property type="project" value="InterPro"/>
</dbReference>
<feature type="DNA-binding region" description="Homeobox" evidence="2">
    <location>
        <begin position="41"/>
        <end position="104"/>
    </location>
</feature>
<dbReference type="Gene3D" id="1.10.10.60">
    <property type="entry name" value="Homeodomain-like"/>
    <property type="match status" value="1"/>
</dbReference>
<name>A0A8T2UJP1_CERRI</name>
<feature type="region of interest" description="Disordered" evidence="4">
    <location>
        <begin position="1"/>
        <end position="20"/>
    </location>
</feature>
<dbReference type="Proteomes" id="UP000825935">
    <property type="component" value="Chromosome 5"/>
</dbReference>
<accession>A0A8T2UJP1</accession>
<dbReference type="GO" id="GO:0003677">
    <property type="term" value="F:DNA binding"/>
    <property type="evidence" value="ECO:0007669"/>
    <property type="project" value="UniProtKB-UniRule"/>
</dbReference>
<comment type="subcellular location">
    <subcellularLocation>
        <location evidence="1 2 3">Nucleus</location>
    </subcellularLocation>
</comment>
<dbReference type="InterPro" id="IPR044830">
    <property type="entry name" value="HD-Zip_III"/>
</dbReference>
<dbReference type="InterPro" id="IPR009057">
    <property type="entry name" value="Homeodomain-like_sf"/>
</dbReference>
<dbReference type="GO" id="GO:0005634">
    <property type="term" value="C:nucleus"/>
    <property type="evidence" value="ECO:0007669"/>
    <property type="project" value="UniProtKB-SubCell"/>
</dbReference>
<evidence type="ECO:0000313" key="6">
    <source>
        <dbReference type="EMBL" id="KAH7436367.1"/>
    </source>
</evidence>
<dbReference type="CDD" id="cd00086">
    <property type="entry name" value="homeodomain"/>
    <property type="match status" value="1"/>
</dbReference>